<evidence type="ECO:0000256" key="1">
    <source>
        <dbReference type="SAM" id="Phobius"/>
    </source>
</evidence>
<feature type="transmembrane region" description="Helical" evidence="1">
    <location>
        <begin position="6"/>
        <end position="24"/>
    </location>
</feature>
<dbReference type="PANTHER" id="PTHR38396:SF1">
    <property type="entry name" value="TRANSMEMBRANE PROTEIN"/>
    <property type="match status" value="1"/>
</dbReference>
<keyword evidence="1" id="KW-0812">Transmembrane</keyword>
<keyword evidence="1" id="KW-0472">Membrane</keyword>
<sequence length="111" mass="12990">MVARTYLVILFFWALLTIVTPILVHMSSHPNPLDLYDEEVQNCRRTTLWWRKKCECTETFLDQPSLDHPSISAPTPTPTLTTYDTRIPEFFMMQISCMGLSRKVLVRNELQ</sequence>
<dbReference type="EMBL" id="JBCNJP010000014">
    <property type="protein sequence ID" value="KAK9069246.1"/>
    <property type="molecule type" value="Genomic_DNA"/>
</dbReference>
<comment type="caution">
    <text evidence="2">The sequence shown here is derived from an EMBL/GenBank/DDBJ whole genome shotgun (WGS) entry which is preliminary data.</text>
</comment>
<gene>
    <name evidence="2" type="ORF">SSX86_013362</name>
</gene>
<accession>A0AAP0D7H8</accession>
<proteinExistence type="predicted"/>
<name>A0AAP0D7H8_9ASTR</name>
<organism evidence="2 3">
    <name type="scientific">Deinandra increscens subsp. villosa</name>
    <dbReference type="NCBI Taxonomy" id="3103831"/>
    <lineage>
        <taxon>Eukaryota</taxon>
        <taxon>Viridiplantae</taxon>
        <taxon>Streptophyta</taxon>
        <taxon>Embryophyta</taxon>
        <taxon>Tracheophyta</taxon>
        <taxon>Spermatophyta</taxon>
        <taxon>Magnoliopsida</taxon>
        <taxon>eudicotyledons</taxon>
        <taxon>Gunneridae</taxon>
        <taxon>Pentapetalae</taxon>
        <taxon>asterids</taxon>
        <taxon>campanulids</taxon>
        <taxon>Asterales</taxon>
        <taxon>Asteraceae</taxon>
        <taxon>Asteroideae</taxon>
        <taxon>Heliantheae alliance</taxon>
        <taxon>Madieae</taxon>
        <taxon>Madiinae</taxon>
        <taxon>Deinandra</taxon>
    </lineage>
</organism>
<evidence type="ECO:0000313" key="2">
    <source>
        <dbReference type="EMBL" id="KAK9069246.1"/>
    </source>
</evidence>
<keyword evidence="3" id="KW-1185">Reference proteome</keyword>
<dbReference type="PANTHER" id="PTHR38396">
    <property type="entry name" value="TRANSMEMBRANE PROTEIN"/>
    <property type="match status" value="1"/>
</dbReference>
<dbReference type="Proteomes" id="UP001408789">
    <property type="component" value="Unassembled WGS sequence"/>
</dbReference>
<reference evidence="2 3" key="1">
    <citation type="submission" date="2024-04" db="EMBL/GenBank/DDBJ databases">
        <title>The reference genome of an endangered Asteraceae, Deinandra increscens subsp. villosa, native to the Central Coast of California.</title>
        <authorList>
            <person name="Guilliams M."/>
            <person name="Hasenstab-Lehman K."/>
            <person name="Meyer R."/>
            <person name="Mcevoy S."/>
        </authorList>
    </citation>
    <scope>NUCLEOTIDE SEQUENCE [LARGE SCALE GENOMIC DNA]</scope>
    <source>
        <tissue evidence="2">Leaf</tissue>
    </source>
</reference>
<protein>
    <submittedName>
        <fullName evidence="2">Uncharacterized protein</fullName>
    </submittedName>
</protein>
<dbReference type="AlphaFoldDB" id="A0AAP0D7H8"/>
<keyword evidence="1" id="KW-1133">Transmembrane helix</keyword>
<evidence type="ECO:0000313" key="3">
    <source>
        <dbReference type="Proteomes" id="UP001408789"/>
    </source>
</evidence>